<sequence>MFLNVINEVRHEPCASKHYLHKKHAKNKHGTYGCFWIARHTISCKALLPYVLFAACHETSATKMNQTERLKTKYVSFYSR</sequence>
<evidence type="ECO:0000313" key="2">
    <source>
        <dbReference type="Proteomes" id="UP000009010"/>
    </source>
</evidence>
<reference evidence="1 2" key="1">
    <citation type="journal article" date="2012" name="J. Bacteriol.">
        <title>Complete Genome Sequence of Rahnella aquatilis CIP 78.65.</title>
        <authorList>
            <person name="Martinez R.J."/>
            <person name="Bruce D."/>
            <person name="Detter C."/>
            <person name="Goodwin L.A."/>
            <person name="Han J."/>
            <person name="Han C.S."/>
            <person name="Held B."/>
            <person name="Land M.L."/>
            <person name="Mikhailova N."/>
            <person name="Nolan M."/>
            <person name="Pennacchio L."/>
            <person name="Pitluck S."/>
            <person name="Tapia R."/>
            <person name="Woyke T."/>
            <person name="Sobecky P.A."/>
        </authorList>
    </citation>
    <scope>NUCLEOTIDE SEQUENCE [LARGE SCALE GENOMIC DNA]</scope>
    <source>
        <strain evidence="2">ATCC 33071 / DSM 4594 / JCM 1683 / NBRC 105701 / NCIMB 13365 / CIP 78.65</strain>
    </source>
</reference>
<dbReference type="Proteomes" id="UP000009010">
    <property type="component" value="Chromosome"/>
</dbReference>
<keyword evidence="2" id="KW-1185">Reference proteome</keyword>
<name>H2IT81_RAHAC</name>
<dbReference type="KEGG" id="raq:Rahaq2_2834"/>
<protein>
    <submittedName>
        <fullName evidence="1">Uncharacterized protein</fullName>
    </submittedName>
</protein>
<dbReference type="HOGENOM" id="CLU_2587182_0_0_6"/>
<evidence type="ECO:0000313" key="1">
    <source>
        <dbReference type="EMBL" id="AEX52665.1"/>
    </source>
</evidence>
<dbReference type="STRING" id="745277.Rahaq2_2834"/>
<dbReference type="AlphaFoldDB" id="H2IT81"/>
<accession>H2IT81</accession>
<proteinExistence type="predicted"/>
<dbReference type="EMBL" id="CP003244">
    <property type="protein sequence ID" value="AEX52665.1"/>
    <property type="molecule type" value="Genomic_DNA"/>
</dbReference>
<organism evidence="1 2">
    <name type="scientific">Rahnella aquatilis (strain ATCC 33071 / DSM 4594 / JCM 1683 / NBRC 105701 / NCIMB 13365 / CIP 78.65)</name>
    <dbReference type="NCBI Taxonomy" id="745277"/>
    <lineage>
        <taxon>Bacteria</taxon>
        <taxon>Pseudomonadati</taxon>
        <taxon>Pseudomonadota</taxon>
        <taxon>Gammaproteobacteria</taxon>
        <taxon>Enterobacterales</taxon>
        <taxon>Yersiniaceae</taxon>
        <taxon>Rahnella</taxon>
    </lineage>
</organism>
<reference evidence="2" key="2">
    <citation type="submission" date="2012-01" db="EMBL/GenBank/DDBJ databases">
        <title>Complete sequence of chromosome of Rahnella aquatilis CIP 78.65.</title>
        <authorList>
            <person name="Lucas S."/>
            <person name="Han J."/>
            <person name="Lapidus A."/>
            <person name="Cheng J.-F."/>
            <person name="Goodwin L."/>
            <person name="Pitluck S."/>
            <person name="Peters L."/>
            <person name="Ovchinnikova G."/>
            <person name="Held B."/>
            <person name="Detter J.C."/>
            <person name="Han C."/>
            <person name="Tapia R."/>
            <person name="Land M."/>
            <person name="Hauser L."/>
            <person name="Kyrpides N."/>
            <person name="Ivanova N."/>
            <person name="Pagani I."/>
            <person name="Sobecky P."/>
            <person name="Martinez R."/>
            <person name="Woyke T."/>
        </authorList>
    </citation>
    <scope>NUCLEOTIDE SEQUENCE [LARGE SCALE GENOMIC DNA]</scope>
    <source>
        <strain evidence="2">ATCC 33071 / DSM 4594 / JCM 1683 / NBRC 105701 / NCIMB 13365 / CIP 78.65</strain>
    </source>
</reference>
<gene>
    <name evidence="1" type="ordered locus">Rahaq2_2834</name>
</gene>